<evidence type="ECO:0000259" key="19">
    <source>
        <dbReference type="PROSITE" id="PS51698"/>
    </source>
</evidence>
<dbReference type="OrthoDB" id="407558at2759"/>
<dbReference type="Gene3D" id="2.40.100.10">
    <property type="entry name" value="Cyclophilin-like"/>
    <property type="match status" value="1"/>
</dbReference>
<dbReference type="GO" id="GO:0071013">
    <property type="term" value="C:catalytic step 2 spliceosome"/>
    <property type="evidence" value="ECO:0007669"/>
    <property type="project" value="TreeGrafter"/>
</dbReference>
<dbReference type="InterPro" id="IPR044666">
    <property type="entry name" value="Cyclophilin_A-like"/>
</dbReference>
<feature type="compositionally biased region" description="Polar residues" evidence="17">
    <location>
        <begin position="12"/>
        <end position="21"/>
    </location>
</feature>
<dbReference type="PROSITE" id="PS50072">
    <property type="entry name" value="CSA_PPIASE_2"/>
    <property type="match status" value="1"/>
</dbReference>
<comment type="catalytic activity">
    <reaction evidence="1">
        <text>S-ubiquitinyl-[E2 ubiquitin-conjugating enzyme]-L-cysteine + [acceptor protein]-L-lysine = [E2 ubiquitin-conjugating enzyme]-L-cysteine + N(6)-ubiquitinyl-[acceptor protein]-L-lysine.</text>
        <dbReference type="EC" id="2.3.2.27"/>
    </reaction>
</comment>
<evidence type="ECO:0000313" key="21">
    <source>
        <dbReference type="Proteomes" id="UP000024837"/>
    </source>
</evidence>
<comment type="subcellular location">
    <subcellularLocation>
        <location evidence="4">Nucleus</location>
    </subcellularLocation>
</comment>
<sequence>MGKGTDKLYITQSEWSSSDSHGASRGAQGGGSKADATFKRLPFNYCALSLQPYEHPVCTSGGAVFELTSIIPWLKKHGTNPVDGTPLASKDLIKMNMSRNPDGEYSDPITAKVFTNSTHIVVVKTSGNVFAAETVDKFNVKAKHWRDLLTDEVFARGDIITIQDPQNLAGRDMSSFKYLQDGTSTLTEEQEAERADPLGGINLQGMGSHAKILAAKGAVARAREARAAGGKSTPGSGAGKAAGSLSKAGGSAGAAAGSASKVAAPYNAAKHTTGKAAASFTSTGVSVHTAAERALLTEEEYMLKPKTVKIKGYARIATNLGNLNVELHTDWAPKAVYNFIKLAAKGYYNGTVFHRNIRSFMIQGGDPTGTGRGGASFWGKNFEDEVQGPYTHDSRGVLSMANKGKNTNSSQFYILYRAQAHLDRKHTVFGKVVGGMDVLDRMETTPTDSNDRPTQEITIEEVVVFVDPFEEFQKERVQKEEEDKAAEEVKKAGGTEDDKTTWTGKRLRTVGEGRGKAGSGGGGGVGKYLAAAREAAAAEEDEIVEVVEDEGDDTVASYYREPARKKAKGSGGFGNFDGW</sequence>
<dbReference type="InterPro" id="IPR003613">
    <property type="entry name" value="Ubox_domain"/>
</dbReference>
<dbReference type="EC" id="5.2.1.8" evidence="7"/>
<feature type="compositionally biased region" description="Basic and acidic residues" evidence="17">
    <location>
        <begin position="477"/>
        <end position="500"/>
    </location>
</feature>
<keyword evidence="9" id="KW-0808">Transferase</keyword>
<protein>
    <recommendedName>
        <fullName evidence="8">Peptidyl-prolyl cis-trans isomerase-like 2</fullName>
        <ecNumber evidence="6">2.3.2.27</ecNumber>
        <ecNumber evidence="7">5.2.1.8</ecNumber>
    </recommendedName>
    <alternativeName>
        <fullName evidence="14">Cyclophilin-60</fullName>
    </alternativeName>
    <alternativeName>
        <fullName evidence="15">Cyclophilin-like protein Cyp-60</fullName>
    </alternativeName>
    <alternativeName>
        <fullName evidence="16">RING-type E3 ubiquitin transferase isomerase-like 2</fullName>
    </alternativeName>
</protein>
<dbReference type="EC" id="2.3.2.27" evidence="6"/>
<evidence type="ECO:0000256" key="11">
    <source>
        <dbReference type="ARBA" id="ARBA00023110"/>
    </source>
</evidence>
<dbReference type="CDD" id="cd16663">
    <property type="entry name" value="RING-Ubox_PPIL2"/>
    <property type="match status" value="1"/>
</dbReference>
<dbReference type="InterPro" id="IPR029000">
    <property type="entry name" value="Cyclophilin-like_dom_sf"/>
</dbReference>
<feature type="region of interest" description="Disordered" evidence="17">
    <location>
        <begin position="225"/>
        <end position="244"/>
    </location>
</feature>
<dbReference type="SUPFAM" id="SSF57850">
    <property type="entry name" value="RING/U-box"/>
    <property type="match status" value="1"/>
</dbReference>
<evidence type="ECO:0000256" key="16">
    <source>
        <dbReference type="ARBA" id="ARBA00033051"/>
    </source>
</evidence>
<comment type="catalytic activity">
    <reaction evidence="2">
        <text>[protein]-peptidylproline (omega=180) = [protein]-peptidylproline (omega=0)</text>
        <dbReference type="Rhea" id="RHEA:16237"/>
        <dbReference type="Rhea" id="RHEA-COMP:10747"/>
        <dbReference type="Rhea" id="RHEA-COMP:10748"/>
        <dbReference type="ChEBI" id="CHEBI:83833"/>
        <dbReference type="ChEBI" id="CHEBI:83834"/>
        <dbReference type="EC" id="5.2.1.8"/>
    </reaction>
</comment>
<dbReference type="SUPFAM" id="SSF50891">
    <property type="entry name" value="Cyclophilin-like"/>
    <property type="match status" value="1"/>
</dbReference>
<reference evidence="20 21" key="1">
    <citation type="submission" date="2013-05" db="EMBL/GenBank/DDBJ databases">
        <title>Drechslerella stenobrocha genome reveals carnivorous origination and mechanical trapping mechanism of predatory fungi.</title>
        <authorList>
            <person name="Liu X."/>
            <person name="Zhang W."/>
            <person name="Liu K."/>
        </authorList>
    </citation>
    <scope>NUCLEOTIDE SEQUENCE [LARGE SCALE GENOMIC DNA]</scope>
    <source>
        <strain evidence="20 21">248</strain>
    </source>
</reference>
<feature type="domain" description="PPIase cyclophilin-type" evidence="18">
    <location>
        <begin position="318"/>
        <end position="464"/>
    </location>
</feature>
<dbReference type="GO" id="GO:0006457">
    <property type="term" value="P:protein folding"/>
    <property type="evidence" value="ECO:0007669"/>
    <property type="project" value="InterPro"/>
</dbReference>
<evidence type="ECO:0000259" key="18">
    <source>
        <dbReference type="PROSITE" id="PS50072"/>
    </source>
</evidence>
<evidence type="ECO:0000256" key="15">
    <source>
        <dbReference type="ARBA" id="ARBA00030942"/>
    </source>
</evidence>
<dbReference type="Pfam" id="PF00160">
    <property type="entry name" value="Pro_isomerase"/>
    <property type="match status" value="1"/>
</dbReference>
<evidence type="ECO:0000256" key="8">
    <source>
        <dbReference type="ARBA" id="ARBA00020592"/>
    </source>
</evidence>
<organism evidence="20 21">
    <name type="scientific">Drechslerella stenobrocha 248</name>
    <dbReference type="NCBI Taxonomy" id="1043628"/>
    <lineage>
        <taxon>Eukaryota</taxon>
        <taxon>Fungi</taxon>
        <taxon>Dikarya</taxon>
        <taxon>Ascomycota</taxon>
        <taxon>Pezizomycotina</taxon>
        <taxon>Orbiliomycetes</taxon>
        <taxon>Orbiliales</taxon>
        <taxon>Orbiliaceae</taxon>
        <taxon>Drechslerella</taxon>
    </lineage>
</organism>
<dbReference type="FunFam" id="3.30.40.10:FF:000079">
    <property type="entry name" value="Peptidyl-prolyl cis-trans isomerase 2"/>
    <property type="match status" value="1"/>
</dbReference>
<evidence type="ECO:0000256" key="13">
    <source>
        <dbReference type="ARBA" id="ARBA00023242"/>
    </source>
</evidence>
<evidence type="ECO:0000256" key="9">
    <source>
        <dbReference type="ARBA" id="ARBA00022679"/>
    </source>
</evidence>
<evidence type="ECO:0000256" key="1">
    <source>
        <dbReference type="ARBA" id="ARBA00000900"/>
    </source>
</evidence>
<feature type="region of interest" description="Disordered" evidence="17">
    <location>
        <begin position="12"/>
        <end position="33"/>
    </location>
</feature>
<accession>W7HYK9</accession>
<dbReference type="AlphaFoldDB" id="W7HYK9"/>
<dbReference type="PROSITE" id="PS51698">
    <property type="entry name" value="U_BOX"/>
    <property type="match status" value="1"/>
</dbReference>
<evidence type="ECO:0000256" key="17">
    <source>
        <dbReference type="SAM" id="MobiDB-lite"/>
    </source>
</evidence>
<comment type="similarity">
    <text evidence="5">Belongs to the cyclophilin-type PPIase family. PPIL2 subfamily.</text>
</comment>
<dbReference type="FunFam" id="2.40.100.10:FF:000014">
    <property type="entry name" value="Peptidyl-prolyl cis-trans isomerase cyp65"/>
    <property type="match status" value="1"/>
</dbReference>
<evidence type="ECO:0000256" key="6">
    <source>
        <dbReference type="ARBA" id="ARBA00012483"/>
    </source>
</evidence>
<comment type="function">
    <text evidence="3">May catalyze the cis-trans isomerization of proline imidic peptide bonds in oligopeptides thereby assisting the folding of proteins. May also function as a chaperone, playing a role in intracellular transport of proteins. May also have a protein ubiquitin ligase activity acting as an E3 ubiquitin protein ligase or as a ubiquitin-ubiquitin ligase promoting elongation of ubiquitin chains on proteins.</text>
</comment>
<evidence type="ECO:0000256" key="14">
    <source>
        <dbReference type="ARBA" id="ARBA00030661"/>
    </source>
</evidence>
<dbReference type="PANTHER" id="PTHR45625:SF1">
    <property type="entry name" value="RING-TYPE E3 UBIQUITIN-PROTEIN LIGASE PPIL2"/>
    <property type="match status" value="1"/>
</dbReference>
<dbReference type="InterPro" id="IPR013083">
    <property type="entry name" value="Znf_RING/FYVE/PHD"/>
</dbReference>
<evidence type="ECO:0000256" key="10">
    <source>
        <dbReference type="ARBA" id="ARBA00022786"/>
    </source>
</evidence>
<dbReference type="PANTHER" id="PTHR45625">
    <property type="entry name" value="PEPTIDYL-PROLYL CIS-TRANS ISOMERASE-RELATED"/>
    <property type="match status" value="1"/>
</dbReference>
<dbReference type="InterPro" id="IPR026951">
    <property type="entry name" value="PPIL2_U-box_dom"/>
</dbReference>
<keyword evidence="13" id="KW-0539">Nucleus</keyword>
<dbReference type="HOGENOM" id="CLU_012062_7_0_1"/>
<dbReference type="GO" id="GO:0000209">
    <property type="term" value="P:protein polyubiquitination"/>
    <property type="evidence" value="ECO:0007669"/>
    <property type="project" value="TreeGrafter"/>
</dbReference>
<evidence type="ECO:0000256" key="4">
    <source>
        <dbReference type="ARBA" id="ARBA00004123"/>
    </source>
</evidence>
<dbReference type="GO" id="GO:0003755">
    <property type="term" value="F:peptidyl-prolyl cis-trans isomerase activity"/>
    <property type="evidence" value="ECO:0007669"/>
    <property type="project" value="UniProtKB-KW"/>
</dbReference>
<dbReference type="PROSITE" id="PS00170">
    <property type="entry name" value="CSA_PPIASE_1"/>
    <property type="match status" value="1"/>
</dbReference>
<dbReference type="InterPro" id="IPR002130">
    <property type="entry name" value="Cyclophilin-type_PPIase_dom"/>
</dbReference>
<evidence type="ECO:0000256" key="7">
    <source>
        <dbReference type="ARBA" id="ARBA00013194"/>
    </source>
</evidence>
<keyword evidence="10" id="KW-0833">Ubl conjugation pathway</keyword>
<evidence type="ECO:0000313" key="20">
    <source>
        <dbReference type="EMBL" id="EWC48589.1"/>
    </source>
</evidence>
<dbReference type="GO" id="GO:0061630">
    <property type="term" value="F:ubiquitin protein ligase activity"/>
    <property type="evidence" value="ECO:0007669"/>
    <property type="project" value="UniProtKB-EC"/>
</dbReference>
<evidence type="ECO:0000256" key="12">
    <source>
        <dbReference type="ARBA" id="ARBA00023235"/>
    </source>
</evidence>
<evidence type="ECO:0000256" key="2">
    <source>
        <dbReference type="ARBA" id="ARBA00000971"/>
    </source>
</evidence>
<keyword evidence="12 20" id="KW-0413">Isomerase</keyword>
<proteinExistence type="inferred from homology"/>
<feature type="domain" description="U-box" evidence="19">
    <location>
        <begin position="39"/>
        <end position="112"/>
    </location>
</feature>
<name>W7HYK9_9PEZI</name>
<keyword evidence="11" id="KW-0697">Rotamase</keyword>
<dbReference type="EMBL" id="KI966372">
    <property type="protein sequence ID" value="EWC48589.1"/>
    <property type="molecule type" value="Genomic_DNA"/>
</dbReference>
<dbReference type="Proteomes" id="UP000024837">
    <property type="component" value="Unassembled WGS sequence"/>
</dbReference>
<gene>
    <name evidence="20" type="ORF">DRE_01811</name>
</gene>
<dbReference type="CDD" id="cd01923">
    <property type="entry name" value="cyclophilin_RING"/>
    <property type="match status" value="1"/>
</dbReference>
<dbReference type="Gene3D" id="3.30.40.10">
    <property type="entry name" value="Zinc/RING finger domain, C3HC4 (zinc finger)"/>
    <property type="match status" value="1"/>
</dbReference>
<dbReference type="SMART" id="SM00504">
    <property type="entry name" value="Ubox"/>
    <property type="match status" value="1"/>
</dbReference>
<evidence type="ECO:0000256" key="5">
    <source>
        <dbReference type="ARBA" id="ARBA00007930"/>
    </source>
</evidence>
<dbReference type="InterPro" id="IPR020892">
    <property type="entry name" value="Cyclophilin-type_PPIase_CS"/>
</dbReference>
<keyword evidence="21" id="KW-1185">Reference proteome</keyword>
<feature type="compositionally biased region" description="Low complexity" evidence="17">
    <location>
        <begin position="227"/>
        <end position="244"/>
    </location>
</feature>
<feature type="region of interest" description="Disordered" evidence="17">
    <location>
        <begin position="477"/>
        <end position="501"/>
    </location>
</feature>
<evidence type="ECO:0000256" key="3">
    <source>
        <dbReference type="ARBA" id="ARBA00003697"/>
    </source>
</evidence>
<dbReference type="PRINTS" id="PR00153">
    <property type="entry name" value="CSAPPISMRASE"/>
</dbReference>